<evidence type="ECO:0000313" key="9">
    <source>
        <dbReference type="Proteomes" id="UP000435138"/>
    </source>
</evidence>
<dbReference type="AlphaFoldDB" id="A0A6A8A7Y3"/>
<dbReference type="SUPFAM" id="SSF48019">
    <property type="entry name" value="post-AAA+ oligomerization domain-like"/>
    <property type="match status" value="1"/>
</dbReference>
<reference evidence="8 9" key="1">
    <citation type="submission" date="2019-11" db="EMBL/GenBank/DDBJ databases">
        <title>Genome analysis of Rhizobacterium cereale a novel genus and species isolated from maize roots in North Spain.</title>
        <authorList>
            <person name="Menendez E."/>
            <person name="Flores-Felix J.D."/>
            <person name="Ramirez-Bahena M.-H."/>
            <person name="Igual J.M."/>
            <person name="Garcia-Fraile P."/>
            <person name="Peix A."/>
            <person name="Velazquez E."/>
        </authorList>
    </citation>
    <scope>NUCLEOTIDE SEQUENCE [LARGE SCALE GENOMIC DNA]</scope>
    <source>
        <strain evidence="8 9">RZME27</strain>
    </source>
</reference>
<protein>
    <recommendedName>
        <fullName evidence="1">DNA-directed DNA polymerase</fullName>
        <ecNumber evidence="1">2.7.7.7</ecNumber>
    </recommendedName>
</protein>
<evidence type="ECO:0000313" key="8">
    <source>
        <dbReference type="EMBL" id="MQY46008.1"/>
    </source>
</evidence>
<dbReference type="PANTHER" id="PTHR34388:SF1">
    <property type="entry name" value="DNA POLYMERASE III SUBUNIT DELTA"/>
    <property type="match status" value="1"/>
</dbReference>
<keyword evidence="5" id="KW-0239">DNA-directed DNA polymerase</keyword>
<evidence type="ECO:0000256" key="1">
    <source>
        <dbReference type="ARBA" id="ARBA00012417"/>
    </source>
</evidence>
<evidence type="ECO:0000256" key="3">
    <source>
        <dbReference type="ARBA" id="ARBA00022695"/>
    </source>
</evidence>
<evidence type="ECO:0000256" key="4">
    <source>
        <dbReference type="ARBA" id="ARBA00022705"/>
    </source>
</evidence>
<dbReference type="PANTHER" id="PTHR34388">
    <property type="entry name" value="DNA POLYMERASE III SUBUNIT DELTA"/>
    <property type="match status" value="1"/>
</dbReference>
<gene>
    <name evidence="8" type="ORF">GAO09_08040</name>
</gene>
<proteinExistence type="inferred from homology"/>
<accession>A0A6A8A7Y3</accession>
<keyword evidence="3" id="KW-0548">Nucleotidyltransferase</keyword>
<name>A0A6A8A7Y3_9HYPH</name>
<dbReference type="EMBL" id="WIXI01000038">
    <property type="protein sequence ID" value="MQY46008.1"/>
    <property type="molecule type" value="Genomic_DNA"/>
</dbReference>
<dbReference type="SUPFAM" id="SSF52540">
    <property type="entry name" value="P-loop containing nucleoside triphosphate hydrolases"/>
    <property type="match status" value="1"/>
</dbReference>
<dbReference type="EC" id="2.7.7.7" evidence="1"/>
<evidence type="ECO:0000256" key="2">
    <source>
        <dbReference type="ARBA" id="ARBA00022679"/>
    </source>
</evidence>
<comment type="caution">
    <text evidence="8">The sequence shown here is derived from an EMBL/GenBank/DDBJ whole genome shotgun (WGS) entry which is preliminary data.</text>
</comment>
<sequence length="350" mass="38311">MVEIKSHDFDRFAKSTIASYRIFLVYGPDRGLVSERAAVIAAKSGVPINDPFAMVRLDSSDLAGDPARVADEVGAFGLFGGKKLIWVKAGGTEKPLVEALQILSGESPSENILLIEAGDVKKGAGVRKIGDSAQSVASIPCYADDARAMNSLIEDELRAENLTITSAAKERLLEALGGDRIASRGEIKKLALYRSGQGSIDEQHVVDIIGDASAVSTDDAVDAVLDGDVERLNLAFSKVVASKTPIFLILQSCLRQFQTLDIMRSEMDDKNTQPAQIMQTLGRHIHFRRKPIMERALHRWSSQMIARESARIQSAILQTRQRQSLEDSIAFHLLMSITLQSARNTPGRRR</sequence>
<dbReference type="Gene3D" id="1.20.272.10">
    <property type="match status" value="1"/>
</dbReference>
<dbReference type="NCBIfam" id="TIGR01128">
    <property type="entry name" value="holA"/>
    <property type="match status" value="1"/>
</dbReference>
<organism evidence="8 9">
    <name type="scientific">Endobacterium cereale</name>
    <dbReference type="NCBI Taxonomy" id="2663029"/>
    <lineage>
        <taxon>Bacteria</taxon>
        <taxon>Pseudomonadati</taxon>
        <taxon>Pseudomonadota</taxon>
        <taxon>Alphaproteobacteria</taxon>
        <taxon>Hyphomicrobiales</taxon>
        <taxon>Rhizobiaceae</taxon>
        <taxon>Endobacterium</taxon>
    </lineage>
</organism>
<dbReference type="GO" id="GO:0003677">
    <property type="term" value="F:DNA binding"/>
    <property type="evidence" value="ECO:0007669"/>
    <property type="project" value="InterPro"/>
</dbReference>
<dbReference type="GO" id="GO:0003887">
    <property type="term" value="F:DNA-directed DNA polymerase activity"/>
    <property type="evidence" value="ECO:0007669"/>
    <property type="project" value="UniProtKB-KW"/>
</dbReference>
<dbReference type="GO" id="GO:0009360">
    <property type="term" value="C:DNA polymerase III complex"/>
    <property type="evidence" value="ECO:0007669"/>
    <property type="project" value="TreeGrafter"/>
</dbReference>
<dbReference type="InterPro" id="IPR005790">
    <property type="entry name" value="DNA_polIII_delta"/>
</dbReference>
<keyword evidence="9" id="KW-1185">Reference proteome</keyword>
<dbReference type="Gene3D" id="3.40.50.300">
    <property type="entry name" value="P-loop containing nucleotide triphosphate hydrolases"/>
    <property type="match status" value="1"/>
</dbReference>
<dbReference type="InterPro" id="IPR027417">
    <property type="entry name" value="P-loop_NTPase"/>
</dbReference>
<comment type="catalytic activity">
    <reaction evidence="7">
        <text>DNA(n) + a 2'-deoxyribonucleoside 5'-triphosphate = DNA(n+1) + diphosphate</text>
        <dbReference type="Rhea" id="RHEA:22508"/>
        <dbReference type="Rhea" id="RHEA-COMP:17339"/>
        <dbReference type="Rhea" id="RHEA-COMP:17340"/>
        <dbReference type="ChEBI" id="CHEBI:33019"/>
        <dbReference type="ChEBI" id="CHEBI:61560"/>
        <dbReference type="ChEBI" id="CHEBI:173112"/>
        <dbReference type="EC" id="2.7.7.7"/>
    </reaction>
</comment>
<comment type="similarity">
    <text evidence="6">Belongs to the DNA polymerase HolA subunit family.</text>
</comment>
<dbReference type="InterPro" id="IPR008921">
    <property type="entry name" value="DNA_pol3_clamp-load_cplx_C"/>
</dbReference>
<keyword evidence="2" id="KW-0808">Transferase</keyword>
<evidence type="ECO:0000256" key="6">
    <source>
        <dbReference type="ARBA" id="ARBA00034754"/>
    </source>
</evidence>
<evidence type="ECO:0000256" key="7">
    <source>
        <dbReference type="ARBA" id="ARBA00049244"/>
    </source>
</evidence>
<dbReference type="RefSeq" id="WP_153353512.1">
    <property type="nucleotide sequence ID" value="NZ_JAYKOO010000003.1"/>
</dbReference>
<dbReference type="Proteomes" id="UP000435138">
    <property type="component" value="Unassembled WGS sequence"/>
</dbReference>
<dbReference type="GO" id="GO:0006261">
    <property type="term" value="P:DNA-templated DNA replication"/>
    <property type="evidence" value="ECO:0007669"/>
    <property type="project" value="TreeGrafter"/>
</dbReference>
<keyword evidence="4" id="KW-0235">DNA replication</keyword>
<dbReference type="Gene3D" id="1.10.8.60">
    <property type="match status" value="1"/>
</dbReference>
<evidence type="ECO:0000256" key="5">
    <source>
        <dbReference type="ARBA" id="ARBA00022932"/>
    </source>
</evidence>